<dbReference type="EMBL" id="MHQO01000044">
    <property type="protein sequence ID" value="OHA05753.1"/>
    <property type="molecule type" value="Genomic_DNA"/>
</dbReference>
<evidence type="ECO:0000313" key="7">
    <source>
        <dbReference type="Proteomes" id="UP000177982"/>
    </source>
</evidence>
<sequence length="104" mass="11873">MTQFAVIKTGGKQYVVRPGQTVRIEKVDIKEGDSLHFDALLVADDSSVTVGTPIVSGTKVNAKVVRHARDKKKIIFRYHAKTRYRKKKGHRQHFTEIKIEDVKK</sequence>
<dbReference type="GO" id="GO:1990904">
    <property type="term" value="C:ribonucleoprotein complex"/>
    <property type="evidence" value="ECO:0007669"/>
    <property type="project" value="UniProtKB-KW"/>
</dbReference>
<keyword evidence="4 5" id="KW-0694">RNA-binding</keyword>
<evidence type="ECO:0000256" key="2">
    <source>
        <dbReference type="ARBA" id="ARBA00022980"/>
    </source>
</evidence>
<keyword evidence="3 4" id="KW-0687">Ribonucleoprotein</keyword>
<comment type="similarity">
    <text evidence="1 4 5">Belongs to the bacterial ribosomal protein bL21 family.</text>
</comment>
<dbReference type="Proteomes" id="UP000177982">
    <property type="component" value="Unassembled WGS sequence"/>
</dbReference>
<gene>
    <name evidence="4" type="primary">rplU</name>
    <name evidence="6" type="ORF">A2934_04630</name>
</gene>
<evidence type="ECO:0000256" key="4">
    <source>
        <dbReference type="HAMAP-Rule" id="MF_01363"/>
    </source>
</evidence>
<dbReference type="PANTHER" id="PTHR21349">
    <property type="entry name" value="50S RIBOSOMAL PROTEIN L21"/>
    <property type="match status" value="1"/>
</dbReference>
<dbReference type="SUPFAM" id="SSF141091">
    <property type="entry name" value="L21p-like"/>
    <property type="match status" value="1"/>
</dbReference>
<dbReference type="GO" id="GO:0019843">
    <property type="term" value="F:rRNA binding"/>
    <property type="evidence" value="ECO:0007669"/>
    <property type="project" value="UniProtKB-UniRule"/>
</dbReference>
<organism evidence="6 7">
    <name type="scientific">Candidatus Sungbacteria bacterium RIFCSPLOWO2_01_FULL_47_10</name>
    <dbReference type="NCBI Taxonomy" id="1802276"/>
    <lineage>
        <taxon>Bacteria</taxon>
        <taxon>Candidatus Sungiibacteriota</taxon>
    </lineage>
</organism>
<protein>
    <recommendedName>
        <fullName evidence="4">Large ribosomal subunit protein bL21</fullName>
    </recommendedName>
</protein>
<accession>A0A1G2L229</accession>
<dbReference type="GO" id="GO:0005840">
    <property type="term" value="C:ribosome"/>
    <property type="evidence" value="ECO:0007669"/>
    <property type="project" value="UniProtKB-KW"/>
</dbReference>
<comment type="caution">
    <text evidence="6">The sequence shown here is derived from an EMBL/GenBank/DDBJ whole genome shotgun (WGS) entry which is preliminary data.</text>
</comment>
<dbReference type="HAMAP" id="MF_01363">
    <property type="entry name" value="Ribosomal_bL21"/>
    <property type="match status" value="1"/>
</dbReference>
<dbReference type="GO" id="GO:0003735">
    <property type="term" value="F:structural constituent of ribosome"/>
    <property type="evidence" value="ECO:0007669"/>
    <property type="project" value="InterPro"/>
</dbReference>
<dbReference type="AlphaFoldDB" id="A0A1G2L229"/>
<evidence type="ECO:0000313" key="6">
    <source>
        <dbReference type="EMBL" id="OHA05753.1"/>
    </source>
</evidence>
<comment type="function">
    <text evidence="4 5">This protein binds to 23S rRNA in the presence of protein L20.</text>
</comment>
<dbReference type="GO" id="GO:0006412">
    <property type="term" value="P:translation"/>
    <property type="evidence" value="ECO:0007669"/>
    <property type="project" value="UniProtKB-UniRule"/>
</dbReference>
<keyword evidence="2 4" id="KW-0689">Ribosomal protein</keyword>
<dbReference type="InterPro" id="IPR001787">
    <property type="entry name" value="Ribosomal_bL21"/>
</dbReference>
<dbReference type="GO" id="GO:0005737">
    <property type="term" value="C:cytoplasm"/>
    <property type="evidence" value="ECO:0007669"/>
    <property type="project" value="UniProtKB-ARBA"/>
</dbReference>
<dbReference type="InterPro" id="IPR028909">
    <property type="entry name" value="bL21-like"/>
</dbReference>
<keyword evidence="4 5" id="KW-0699">rRNA-binding</keyword>
<dbReference type="PANTHER" id="PTHR21349:SF0">
    <property type="entry name" value="LARGE RIBOSOMAL SUBUNIT PROTEIN BL21M"/>
    <property type="match status" value="1"/>
</dbReference>
<evidence type="ECO:0000256" key="1">
    <source>
        <dbReference type="ARBA" id="ARBA00008563"/>
    </source>
</evidence>
<evidence type="ECO:0000256" key="5">
    <source>
        <dbReference type="RuleBase" id="RU000562"/>
    </source>
</evidence>
<name>A0A1G2L229_9BACT</name>
<evidence type="ECO:0000256" key="3">
    <source>
        <dbReference type="ARBA" id="ARBA00023274"/>
    </source>
</evidence>
<reference evidence="6 7" key="1">
    <citation type="journal article" date="2016" name="Nat. Commun.">
        <title>Thousands of microbial genomes shed light on interconnected biogeochemical processes in an aquifer system.</title>
        <authorList>
            <person name="Anantharaman K."/>
            <person name="Brown C.T."/>
            <person name="Hug L.A."/>
            <person name="Sharon I."/>
            <person name="Castelle C.J."/>
            <person name="Probst A.J."/>
            <person name="Thomas B.C."/>
            <person name="Singh A."/>
            <person name="Wilkins M.J."/>
            <person name="Karaoz U."/>
            <person name="Brodie E.L."/>
            <person name="Williams K.H."/>
            <person name="Hubbard S.S."/>
            <person name="Banfield J.F."/>
        </authorList>
    </citation>
    <scope>NUCLEOTIDE SEQUENCE [LARGE SCALE GENOMIC DNA]</scope>
</reference>
<dbReference type="Pfam" id="PF00829">
    <property type="entry name" value="Ribosomal_L21p"/>
    <property type="match status" value="1"/>
</dbReference>
<dbReference type="InterPro" id="IPR036164">
    <property type="entry name" value="bL21-like_sf"/>
</dbReference>
<dbReference type="NCBIfam" id="TIGR00061">
    <property type="entry name" value="L21"/>
    <property type="match status" value="1"/>
</dbReference>
<comment type="subunit">
    <text evidence="4">Part of the 50S ribosomal subunit. Contacts protein L20.</text>
</comment>
<proteinExistence type="inferred from homology"/>